<protein>
    <submittedName>
        <fullName evidence="1">Unnamed protein product</fullName>
    </submittedName>
</protein>
<evidence type="ECO:0000313" key="2">
    <source>
        <dbReference type="Proteomes" id="UP001165101"/>
    </source>
</evidence>
<organism evidence="1 2">
    <name type="scientific">Candida boidinii</name>
    <name type="common">Yeast</name>
    <dbReference type="NCBI Taxonomy" id="5477"/>
    <lineage>
        <taxon>Eukaryota</taxon>
        <taxon>Fungi</taxon>
        <taxon>Dikarya</taxon>
        <taxon>Ascomycota</taxon>
        <taxon>Saccharomycotina</taxon>
        <taxon>Pichiomycetes</taxon>
        <taxon>Pichiales</taxon>
        <taxon>Pichiaceae</taxon>
        <taxon>Ogataea</taxon>
        <taxon>Ogataea/Candida clade</taxon>
    </lineage>
</organism>
<gene>
    <name evidence="1" type="ORF">Cboi01_000489200</name>
</gene>
<dbReference type="EMBL" id="BSXV01003406">
    <property type="protein sequence ID" value="GME98273.1"/>
    <property type="molecule type" value="Genomic_DNA"/>
</dbReference>
<accession>A0ACB5TZV3</accession>
<dbReference type="Proteomes" id="UP001165101">
    <property type="component" value="Unassembled WGS sequence"/>
</dbReference>
<keyword evidence="2" id="KW-1185">Reference proteome</keyword>
<reference evidence="1" key="1">
    <citation type="submission" date="2023-04" db="EMBL/GenBank/DDBJ databases">
        <title>Candida boidinii NBRC 1967.</title>
        <authorList>
            <person name="Ichikawa N."/>
            <person name="Sato H."/>
            <person name="Tonouchi N."/>
        </authorList>
    </citation>
    <scope>NUCLEOTIDE SEQUENCE</scope>
    <source>
        <strain evidence="1">NBRC 1967</strain>
    </source>
</reference>
<sequence length="194" mass="21996">MSVQPDTQYVDRVDTNRFIEQTIVHSPVVLFHYPNFRVRCFKDKTVNKITGKNGAALTDILPKTDLNTSTTTNTEFSPYSTAMNLLDWKSFKFNTVEDEDSVPFDDSDSELNELETKIKVDSTTEEDNSTIYTDIDVSVSITSTSMTFGVSKEISFDSPVQSCAMFTGKQNQDYLSVLLKDNTLLLIKDMKPYF</sequence>
<name>A0ACB5TZV3_CANBO</name>
<proteinExistence type="predicted"/>
<evidence type="ECO:0000313" key="1">
    <source>
        <dbReference type="EMBL" id="GME98273.1"/>
    </source>
</evidence>
<comment type="caution">
    <text evidence="1">The sequence shown here is derived from an EMBL/GenBank/DDBJ whole genome shotgun (WGS) entry which is preliminary data.</text>
</comment>